<organism evidence="2 3">
    <name type="scientific">Brassica cretica</name>
    <name type="common">Mustard</name>
    <dbReference type="NCBI Taxonomy" id="69181"/>
    <lineage>
        <taxon>Eukaryota</taxon>
        <taxon>Viridiplantae</taxon>
        <taxon>Streptophyta</taxon>
        <taxon>Embryophyta</taxon>
        <taxon>Tracheophyta</taxon>
        <taxon>Spermatophyta</taxon>
        <taxon>Magnoliopsida</taxon>
        <taxon>eudicotyledons</taxon>
        <taxon>Gunneridae</taxon>
        <taxon>Pentapetalae</taxon>
        <taxon>rosids</taxon>
        <taxon>malvids</taxon>
        <taxon>Brassicales</taxon>
        <taxon>Brassicaceae</taxon>
        <taxon>Brassiceae</taxon>
        <taxon>Brassica</taxon>
    </lineage>
</organism>
<gene>
    <name evidence="2" type="ORF">F2Q68_00000587</name>
</gene>
<evidence type="ECO:0000313" key="2">
    <source>
        <dbReference type="EMBL" id="KAF2577177.1"/>
    </source>
</evidence>
<evidence type="ECO:0000256" key="1">
    <source>
        <dbReference type="SAM" id="MobiDB-lite"/>
    </source>
</evidence>
<feature type="region of interest" description="Disordered" evidence="1">
    <location>
        <begin position="66"/>
        <end position="101"/>
    </location>
</feature>
<name>A0A8S9J7L4_BRACR</name>
<comment type="caution">
    <text evidence="2">The sequence shown here is derived from an EMBL/GenBank/DDBJ whole genome shotgun (WGS) entry which is preliminary data.</text>
</comment>
<protein>
    <submittedName>
        <fullName evidence="2">Uncharacterized protein</fullName>
    </submittedName>
</protein>
<feature type="compositionally biased region" description="Polar residues" evidence="1">
    <location>
        <begin position="66"/>
        <end position="77"/>
    </location>
</feature>
<sequence length="101" mass="11184">MPHANSATLPDPTGPRTTSRPLNLPVIVPRRTFIERIEISSAAYYFIILASSNGEHQSILIEISSLTQTKPPHSDPSSVRRRASSNESRSHPTTKHTRKGK</sequence>
<reference evidence="2" key="1">
    <citation type="submission" date="2019-12" db="EMBL/GenBank/DDBJ databases">
        <title>Genome sequencing and annotation of Brassica cretica.</title>
        <authorList>
            <person name="Studholme D.J."/>
            <person name="Sarris P.F."/>
        </authorList>
    </citation>
    <scope>NUCLEOTIDE SEQUENCE</scope>
    <source>
        <strain evidence="2">PFS-001/15</strain>
        <tissue evidence="2">Leaf</tissue>
    </source>
</reference>
<dbReference type="AlphaFoldDB" id="A0A8S9J7L4"/>
<proteinExistence type="predicted"/>
<dbReference type="EMBL" id="QGKW02001660">
    <property type="protein sequence ID" value="KAF2577177.1"/>
    <property type="molecule type" value="Genomic_DNA"/>
</dbReference>
<dbReference type="Proteomes" id="UP000712281">
    <property type="component" value="Unassembled WGS sequence"/>
</dbReference>
<feature type="compositionally biased region" description="Basic residues" evidence="1">
    <location>
        <begin position="92"/>
        <end position="101"/>
    </location>
</feature>
<accession>A0A8S9J7L4</accession>
<feature type="region of interest" description="Disordered" evidence="1">
    <location>
        <begin position="1"/>
        <end position="25"/>
    </location>
</feature>
<evidence type="ECO:0000313" key="3">
    <source>
        <dbReference type="Proteomes" id="UP000712281"/>
    </source>
</evidence>